<dbReference type="GO" id="GO:0009966">
    <property type="term" value="P:regulation of signal transduction"/>
    <property type="evidence" value="ECO:0007669"/>
    <property type="project" value="InterPro"/>
</dbReference>
<dbReference type="GO" id="GO:0005634">
    <property type="term" value="C:nucleus"/>
    <property type="evidence" value="ECO:0007669"/>
    <property type="project" value="TreeGrafter"/>
</dbReference>
<dbReference type="KEGG" id="ncc:104953005"/>
<dbReference type="RefSeq" id="XP_010778230.1">
    <property type="nucleotide sequence ID" value="XM_010779928.1"/>
</dbReference>
<accession>A0A6I9NTK9</accession>
<name>A0A6I9NTK9_9TELE</name>
<dbReference type="PANTHER" id="PTHR46583:SF1">
    <property type="entry name" value="REGULATOR OF G-PROTEIN SIGNALING 22"/>
    <property type="match status" value="1"/>
</dbReference>
<dbReference type="PANTHER" id="PTHR46583">
    <property type="entry name" value="REGULATOR OF G-PROTEIN SIGNALING 22"/>
    <property type="match status" value="1"/>
</dbReference>
<proteinExistence type="predicted"/>
<dbReference type="GO" id="GO:0001965">
    <property type="term" value="F:G-protein alpha-subunit binding"/>
    <property type="evidence" value="ECO:0007669"/>
    <property type="project" value="InterPro"/>
</dbReference>
<sequence>LLRQAGGLERLKLECLSDPVVVEIQAIIKSHIEKTWLPLFLSTAEFTERLTNQPKPQTVGRPSQAVYREARRRKGAWEAGGLWMSSSKEILPFRTDPPPPRHLYAVPALCISEGRLPRKRCALLARGAEIQGPLSLPQ</sequence>
<reference evidence="2" key="1">
    <citation type="submission" date="2025-08" db="UniProtKB">
        <authorList>
            <consortium name="RefSeq"/>
        </authorList>
    </citation>
    <scope>IDENTIFICATION</scope>
    <source>
        <tissue evidence="2">Muscle</tissue>
    </source>
</reference>
<organism evidence="1 2">
    <name type="scientific">Notothenia coriiceps</name>
    <name type="common">black rockcod</name>
    <dbReference type="NCBI Taxonomy" id="8208"/>
    <lineage>
        <taxon>Eukaryota</taxon>
        <taxon>Metazoa</taxon>
        <taxon>Chordata</taxon>
        <taxon>Craniata</taxon>
        <taxon>Vertebrata</taxon>
        <taxon>Euteleostomi</taxon>
        <taxon>Actinopterygii</taxon>
        <taxon>Neopterygii</taxon>
        <taxon>Teleostei</taxon>
        <taxon>Neoteleostei</taxon>
        <taxon>Acanthomorphata</taxon>
        <taxon>Eupercaria</taxon>
        <taxon>Perciformes</taxon>
        <taxon>Notothenioidei</taxon>
        <taxon>Nototheniidae</taxon>
        <taxon>Notothenia</taxon>
    </lineage>
</organism>
<keyword evidence="1" id="KW-1185">Reference proteome</keyword>
<dbReference type="GO" id="GO:0005737">
    <property type="term" value="C:cytoplasm"/>
    <property type="evidence" value="ECO:0007669"/>
    <property type="project" value="TreeGrafter"/>
</dbReference>
<feature type="non-terminal residue" evidence="2">
    <location>
        <position position="1"/>
    </location>
</feature>
<evidence type="ECO:0000313" key="1">
    <source>
        <dbReference type="Proteomes" id="UP000504611"/>
    </source>
</evidence>
<dbReference type="OrthoDB" id="10013157at2759"/>
<gene>
    <name evidence="2" type="primary">LOC104953005</name>
</gene>
<dbReference type="GeneID" id="104953005"/>
<evidence type="ECO:0000313" key="2">
    <source>
        <dbReference type="RefSeq" id="XP_010778230.1"/>
    </source>
</evidence>
<dbReference type="AlphaFoldDB" id="A0A6I9NTK9"/>
<protein>
    <submittedName>
        <fullName evidence="2">Regulator of G-protein signaling 22-like</fullName>
    </submittedName>
</protein>
<dbReference type="Proteomes" id="UP000504611">
    <property type="component" value="Unplaced"/>
</dbReference>
<dbReference type="InterPro" id="IPR042651">
    <property type="entry name" value="Rgs22"/>
</dbReference>